<organism evidence="2">
    <name type="scientific">bioreactor metagenome</name>
    <dbReference type="NCBI Taxonomy" id="1076179"/>
    <lineage>
        <taxon>unclassified sequences</taxon>
        <taxon>metagenomes</taxon>
        <taxon>ecological metagenomes</taxon>
    </lineage>
</organism>
<sequence>MNEKDIFKEQLKSVFSDFEAPVPPDGWEKVEQSLNAIRRARIIRRNWYVGSAAATAALILGSLFFLNSPHPVKPDLPVFTGKMAPEKTGSLDTQDTQIAKTETTKKESNKDGQVGYSLQKQEVLVARYTKRKEKVLSVNIDLEQTPEKIVIAEQTVEVKAEAMGERIIRPEERQVVQPSQEEVDRLIQEFENAGKATIFEGLAFEDKKSKPIMLALNAKGGLTSSRKTVNSPMTLRSASAVKPSENGDGLYSGLTGSNKMYADYSSIPFNNRSIADNVAEMEHDQPVSFGITVSKTIVDRLSIETGLVYTYLFSRAKNTSVDFQNQETQHFHYLGIPVNLNYNFVNIGKLGLFASFGGMVEKDIYGEFRSTGQSVSTELNSASQGVITTKISQKNPQISVNAGVGVFYPIYGGFNLYGKVGGVYYFDAKNYEYKTIYTDKKIGFDLNAGIRFDF</sequence>
<dbReference type="EMBL" id="VSSQ01004804">
    <property type="protein sequence ID" value="MPM26706.1"/>
    <property type="molecule type" value="Genomic_DNA"/>
</dbReference>
<evidence type="ECO:0000256" key="1">
    <source>
        <dbReference type="SAM" id="Phobius"/>
    </source>
</evidence>
<gene>
    <name evidence="2" type="ORF">SDC9_73210</name>
</gene>
<keyword evidence="1" id="KW-0472">Membrane</keyword>
<dbReference type="AlphaFoldDB" id="A0A644YDT2"/>
<evidence type="ECO:0000313" key="2">
    <source>
        <dbReference type="EMBL" id="MPM26706.1"/>
    </source>
</evidence>
<reference evidence="2" key="1">
    <citation type="submission" date="2019-08" db="EMBL/GenBank/DDBJ databases">
        <authorList>
            <person name="Kucharzyk K."/>
            <person name="Murdoch R.W."/>
            <person name="Higgins S."/>
            <person name="Loffler F."/>
        </authorList>
    </citation>
    <scope>NUCLEOTIDE SEQUENCE</scope>
</reference>
<name>A0A644YDT2_9ZZZZ</name>
<proteinExistence type="predicted"/>
<keyword evidence="1" id="KW-1133">Transmembrane helix</keyword>
<comment type="caution">
    <text evidence="2">The sequence shown here is derived from an EMBL/GenBank/DDBJ whole genome shotgun (WGS) entry which is preliminary data.</text>
</comment>
<feature type="transmembrane region" description="Helical" evidence="1">
    <location>
        <begin position="47"/>
        <end position="66"/>
    </location>
</feature>
<keyword evidence="1" id="KW-0812">Transmembrane</keyword>
<protein>
    <recommendedName>
        <fullName evidence="3">Outer membrane protein beta-barrel domain-containing protein</fullName>
    </recommendedName>
</protein>
<accession>A0A644YDT2</accession>
<evidence type="ECO:0008006" key="3">
    <source>
        <dbReference type="Google" id="ProtNLM"/>
    </source>
</evidence>